<organism evidence="2 3">
    <name type="scientific">Thelohanellus kitauei</name>
    <name type="common">Myxosporean</name>
    <dbReference type="NCBI Taxonomy" id="669202"/>
    <lineage>
        <taxon>Eukaryota</taxon>
        <taxon>Metazoa</taxon>
        <taxon>Cnidaria</taxon>
        <taxon>Myxozoa</taxon>
        <taxon>Myxosporea</taxon>
        <taxon>Bivalvulida</taxon>
        <taxon>Platysporina</taxon>
        <taxon>Myxobolidae</taxon>
        <taxon>Thelohanellus</taxon>
    </lineage>
</organism>
<reference evidence="2 3" key="1">
    <citation type="journal article" date="2014" name="Genome Biol. Evol.">
        <title>The genome of the myxosporean Thelohanellus kitauei shows adaptations to nutrient acquisition within its fish host.</title>
        <authorList>
            <person name="Yang Y."/>
            <person name="Xiong J."/>
            <person name="Zhou Z."/>
            <person name="Huo F."/>
            <person name="Miao W."/>
            <person name="Ran C."/>
            <person name="Liu Y."/>
            <person name="Zhang J."/>
            <person name="Feng J."/>
            <person name="Wang M."/>
            <person name="Wang M."/>
            <person name="Wang L."/>
            <person name="Yao B."/>
        </authorList>
    </citation>
    <scope>NUCLEOTIDE SEQUENCE [LARGE SCALE GENOMIC DNA]</scope>
    <source>
        <strain evidence="2">Wuqing</strain>
    </source>
</reference>
<dbReference type="AlphaFoldDB" id="A0A0C2M622"/>
<gene>
    <name evidence="2" type="ORF">RF11_04769</name>
</gene>
<proteinExistence type="predicted"/>
<keyword evidence="1" id="KW-0472">Membrane</keyword>
<accession>A0A0C2M622</accession>
<dbReference type="Proteomes" id="UP000031668">
    <property type="component" value="Unassembled WGS sequence"/>
</dbReference>
<feature type="transmembrane region" description="Helical" evidence="1">
    <location>
        <begin position="116"/>
        <end position="138"/>
    </location>
</feature>
<comment type="caution">
    <text evidence="2">The sequence shown here is derived from an EMBL/GenBank/DDBJ whole genome shotgun (WGS) entry which is preliminary data.</text>
</comment>
<keyword evidence="1" id="KW-0812">Transmembrane</keyword>
<protein>
    <submittedName>
        <fullName evidence="2">Uncharacterized protein</fullName>
    </submittedName>
</protein>
<feature type="transmembrane region" description="Helical" evidence="1">
    <location>
        <begin position="56"/>
        <end position="75"/>
    </location>
</feature>
<feature type="transmembrane region" description="Helical" evidence="1">
    <location>
        <begin position="87"/>
        <end position="104"/>
    </location>
</feature>
<evidence type="ECO:0000313" key="2">
    <source>
        <dbReference type="EMBL" id="KII62500.1"/>
    </source>
</evidence>
<keyword evidence="3" id="KW-1185">Reference proteome</keyword>
<name>A0A0C2M622_THEKT</name>
<sequence length="179" mass="20841">MFMYSVFIFTPYLITTTITNENCSGIIDSKNYGVVIFSTKDQSYYSVAHNYDQVEIAIYAIFIICAYISNLLRIIFSKITPRKTSHYKILLITWGISSTVKSLGNICVKPHLTSLIHLPAIIFCLNIFESLLFLRYHIRIDTIPFRIKFMYKAPERIIVQFNSRNEVEHIVLINEDQIL</sequence>
<evidence type="ECO:0000256" key="1">
    <source>
        <dbReference type="SAM" id="Phobius"/>
    </source>
</evidence>
<evidence type="ECO:0000313" key="3">
    <source>
        <dbReference type="Proteomes" id="UP000031668"/>
    </source>
</evidence>
<dbReference type="EMBL" id="JWZT01004955">
    <property type="protein sequence ID" value="KII62500.1"/>
    <property type="molecule type" value="Genomic_DNA"/>
</dbReference>
<keyword evidence="1" id="KW-1133">Transmembrane helix</keyword>